<proteinExistence type="predicted"/>
<feature type="non-terminal residue" evidence="2">
    <location>
        <position position="1"/>
    </location>
</feature>
<dbReference type="EMBL" id="CADCVH010000022">
    <property type="protein sequence ID" value="CAA9448950.1"/>
    <property type="molecule type" value="Genomic_DNA"/>
</dbReference>
<feature type="region of interest" description="Disordered" evidence="1">
    <location>
        <begin position="1"/>
        <end position="160"/>
    </location>
</feature>
<sequence length="160" mass="17855">GPRALRLHGKHLPQPGRPGHLRGGAAARGIGRRGRGRLRGNPRPLPRRRSARPAGAGERARPRNRHLRPARPPPRARRLPRVRLRPHDGRGELPQGLRALPGERRRATLPGLRARRAGAGGPRPVLRRPGRLRARPRPRDRGVRRAHLGHPGPAPRRPWL</sequence>
<gene>
    <name evidence="2" type="ORF">AVDCRST_MAG02-708</name>
</gene>
<evidence type="ECO:0000256" key="1">
    <source>
        <dbReference type="SAM" id="MobiDB-lite"/>
    </source>
</evidence>
<feature type="compositionally biased region" description="Basic residues" evidence="1">
    <location>
        <begin position="30"/>
        <end position="51"/>
    </location>
</feature>
<accession>A0A6J4QX03</accession>
<feature type="non-terminal residue" evidence="2">
    <location>
        <position position="160"/>
    </location>
</feature>
<keyword evidence="2" id="KW-0378">Hydrolase</keyword>
<dbReference type="EC" id="3.1.3.48" evidence="2"/>
<feature type="compositionally biased region" description="Basic residues" evidence="1">
    <location>
        <begin position="125"/>
        <end position="136"/>
    </location>
</feature>
<protein>
    <submittedName>
        <fullName evidence="2">Low molecular weight protein tyrosine phosphatase</fullName>
        <ecNumber evidence="2">3.1.3.48</ecNumber>
    </submittedName>
</protein>
<evidence type="ECO:0000313" key="2">
    <source>
        <dbReference type="EMBL" id="CAA9448950.1"/>
    </source>
</evidence>
<feature type="compositionally biased region" description="Basic residues" evidence="1">
    <location>
        <begin position="1"/>
        <end position="11"/>
    </location>
</feature>
<feature type="compositionally biased region" description="Basic residues" evidence="1">
    <location>
        <begin position="62"/>
        <end position="84"/>
    </location>
</feature>
<reference evidence="2" key="1">
    <citation type="submission" date="2020-02" db="EMBL/GenBank/DDBJ databases">
        <authorList>
            <person name="Meier V. D."/>
        </authorList>
    </citation>
    <scope>NUCLEOTIDE SEQUENCE</scope>
    <source>
        <strain evidence="2">AVDCRST_MAG02</strain>
    </source>
</reference>
<name>A0A6J4QX03_9ACTN</name>
<organism evidence="2">
    <name type="scientific">uncultured Rubrobacteraceae bacterium</name>
    <dbReference type="NCBI Taxonomy" id="349277"/>
    <lineage>
        <taxon>Bacteria</taxon>
        <taxon>Bacillati</taxon>
        <taxon>Actinomycetota</taxon>
        <taxon>Rubrobacteria</taxon>
        <taxon>Rubrobacterales</taxon>
        <taxon>Rubrobacteraceae</taxon>
        <taxon>environmental samples</taxon>
    </lineage>
</organism>
<dbReference type="GO" id="GO:0004725">
    <property type="term" value="F:protein tyrosine phosphatase activity"/>
    <property type="evidence" value="ECO:0007669"/>
    <property type="project" value="UniProtKB-EC"/>
</dbReference>
<dbReference type="AlphaFoldDB" id="A0A6J4QX03"/>